<dbReference type="RefSeq" id="WP_158407669.1">
    <property type="nucleotide sequence ID" value="NZ_CP006704.1"/>
</dbReference>
<dbReference type="KEGG" id="ctes:O987_10552"/>
<evidence type="ECO:0000313" key="2">
    <source>
        <dbReference type="EMBL" id="AIJ46234.1"/>
    </source>
</evidence>
<dbReference type="AlphaFoldDB" id="A0A076PHG9"/>
<proteinExistence type="predicted"/>
<gene>
    <name evidence="2" type="ORF">O987_10552</name>
</gene>
<feature type="region of interest" description="Disordered" evidence="1">
    <location>
        <begin position="42"/>
        <end position="79"/>
    </location>
</feature>
<dbReference type="EMBL" id="CP006704">
    <property type="protein sequence ID" value="AIJ46234.1"/>
    <property type="molecule type" value="Genomic_DNA"/>
</dbReference>
<sequence>MPNGVFKIEKGDEVMTLVPAEARQLAPMLAGKALEASALARVQGDGGTDGGDAAATQGDGSSLQSAEGIESGESGAAES</sequence>
<evidence type="ECO:0000313" key="3">
    <source>
        <dbReference type="Proteomes" id="UP000028782"/>
    </source>
</evidence>
<dbReference type="Proteomes" id="UP000028782">
    <property type="component" value="Chromosome"/>
</dbReference>
<organism evidence="2 3">
    <name type="scientific">Comamonas testosteroni TK102</name>
    <dbReference type="NCBI Taxonomy" id="1392005"/>
    <lineage>
        <taxon>Bacteria</taxon>
        <taxon>Pseudomonadati</taxon>
        <taxon>Pseudomonadota</taxon>
        <taxon>Betaproteobacteria</taxon>
        <taxon>Burkholderiales</taxon>
        <taxon>Comamonadaceae</taxon>
        <taxon>Comamonas</taxon>
    </lineage>
</organism>
<name>A0A076PHG9_COMTE</name>
<protein>
    <submittedName>
        <fullName evidence="2">Zn-dependent alcohol dehydrogenase, class III</fullName>
    </submittedName>
</protein>
<feature type="compositionally biased region" description="Low complexity" evidence="1">
    <location>
        <begin position="51"/>
        <end position="79"/>
    </location>
</feature>
<reference evidence="2 3" key="1">
    <citation type="journal article" date="2014" name="Genome Announc.">
        <title>Complete Genome Sequence of Polychlorinated Biphenyl Degrader Comamonas testosteroni TK102 (NBRC 109938).</title>
        <authorList>
            <person name="Fukuda K."/>
            <person name="Hosoyama A."/>
            <person name="Tsuchikane K."/>
            <person name="Ohji S."/>
            <person name="Yamazoe A."/>
            <person name="Fujita N."/>
            <person name="Shintani M."/>
            <person name="Kimbara K."/>
        </authorList>
    </citation>
    <scope>NUCLEOTIDE SEQUENCE [LARGE SCALE GENOMIC DNA]</scope>
    <source>
        <strain evidence="2">TK102</strain>
    </source>
</reference>
<accession>A0A076PHG9</accession>
<evidence type="ECO:0000256" key="1">
    <source>
        <dbReference type="SAM" id="MobiDB-lite"/>
    </source>
</evidence>
<dbReference type="HOGENOM" id="CLU_2600016_0_0_4"/>